<sequence length="623" mass="70726">MNLAVVLAWPFHVAKLSLPILCLHGHCIPACQAVRLTPAAGSTDSFVSVPTRRTNQALLEEYKSSRRGTCAGKSPTSPAFGPHIIASFTLAKQGFDCCTANQLQPLKAATMESLPFDIYYIIFKQAEEFDGPLRDDPALTEESVKTILMMRLVNRTFHRAGIVSFVRVISNRSFALTPTDMGILEKIATNELWVTKIRSLRFSGTFFSRSNETLVARTILGSTDLYERKKGSNQAILDFQALCERNKAYRNDNGDARDLARILPLFTSLENIHVLPMVFFDLLGSGSFRRRYARRLAVVAQRNTGQLTQAISDNQHDIKKFLTSAMSLMHRGPKMLVLRYDLIEPYFPSHSQFPPYSVPQSTTVTTLVIEEVCPLWEYPLPLDKRLQYIEEALPALQTFRRLYPGKMRTDGYKMEIIYNKSAAGKLVAEISTMYQKEQWEEAVFPTLGIECKPFYLEDTIKELRMNVPFDSIKSVEDFTTNLIDHPWFIFNPHNLQRLYIEESSEPCIPQRFFDTFRRKMAFTPDEHPAERIYIRCAAGDYELWTGRVGGHGLPTWIPDRIDLWQLLGRLSGCLDLQLRSLGVDLYLRARARVDIVTAGMAFGECLVNPTALQEALFTTPGSN</sequence>
<evidence type="ECO:0008006" key="4">
    <source>
        <dbReference type="Google" id="ProtNLM"/>
    </source>
</evidence>
<dbReference type="RefSeq" id="XP_033393537.1">
    <property type="nucleotide sequence ID" value="XM_033543484.1"/>
</dbReference>
<proteinExistence type="predicted"/>
<keyword evidence="1" id="KW-0732">Signal</keyword>
<evidence type="ECO:0000313" key="3">
    <source>
        <dbReference type="Proteomes" id="UP000799438"/>
    </source>
</evidence>
<gene>
    <name evidence="2" type="ORF">K452DRAFT_311960</name>
</gene>
<dbReference type="Proteomes" id="UP000799438">
    <property type="component" value="Unassembled WGS sequence"/>
</dbReference>
<evidence type="ECO:0000256" key="1">
    <source>
        <dbReference type="SAM" id="SignalP"/>
    </source>
</evidence>
<reference evidence="2" key="1">
    <citation type="journal article" date="2020" name="Stud. Mycol.">
        <title>101 Dothideomycetes genomes: a test case for predicting lifestyles and emergence of pathogens.</title>
        <authorList>
            <person name="Haridas S."/>
            <person name="Albert R."/>
            <person name="Binder M."/>
            <person name="Bloem J."/>
            <person name="Labutti K."/>
            <person name="Salamov A."/>
            <person name="Andreopoulos B."/>
            <person name="Baker S."/>
            <person name="Barry K."/>
            <person name="Bills G."/>
            <person name="Bluhm B."/>
            <person name="Cannon C."/>
            <person name="Castanera R."/>
            <person name="Culley D."/>
            <person name="Daum C."/>
            <person name="Ezra D."/>
            <person name="Gonzalez J."/>
            <person name="Henrissat B."/>
            <person name="Kuo A."/>
            <person name="Liang C."/>
            <person name="Lipzen A."/>
            <person name="Lutzoni F."/>
            <person name="Magnuson J."/>
            <person name="Mondo S."/>
            <person name="Nolan M."/>
            <person name="Ohm R."/>
            <person name="Pangilinan J."/>
            <person name="Park H.-J."/>
            <person name="Ramirez L."/>
            <person name="Alfaro M."/>
            <person name="Sun H."/>
            <person name="Tritt A."/>
            <person name="Yoshinaga Y."/>
            <person name="Zwiers L.-H."/>
            <person name="Turgeon B."/>
            <person name="Goodwin S."/>
            <person name="Spatafora J."/>
            <person name="Crous P."/>
            <person name="Grigoriev I."/>
        </authorList>
    </citation>
    <scope>NUCLEOTIDE SEQUENCE</scope>
    <source>
        <strain evidence="2">CBS 121167</strain>
    </source>
</reference>
<dbReference type="GeneID" id="54300981"/>
<protein>
    <recommendedName>
        <fullName evidence="4">F-box domain-containing protein</fullName>
    </recommendedName>
</protein>
<dbReference type="EMBL" id="ML995499">
    <property type="protein sequence ID" value="KAF2137822.1"/>
    <property type="molecule type" value="Genomic_DNA"/>
</dbReference>
<dbReference type="AlphaFoldDB" id="A0A6A6B0W2"/>
<organism evidence="2 3">
    <name type="scientific">Aplosporella prunicola CBS 121167</name>
    <dbReference type="NCBI Taxonomy" id="1176127"/>
    <lineage>
        <taxon>Eukaryota</taxon>
        <taxon>Fungi</taxon>
        <taxon>Dikarya</taxon>
        <taxon>Ascomycota</taxon>
        <taxon>Pezizomycotina</taxon>
        <taxon>Dothideomycetes</taxon>
        <taxon>Dothideomycetes incertae sedis</taxon>
        <taxon>Botryosphaeriales</taxon>
        <taxon>Aplosporellaceae</taxon>
        <taxon>Aplosporella</taxon>
    </lineage>
</organism>
<name>A0A6A6B0W2_9PEZI</name>
<feature type="chain" id="PRO_5025345415" description="F-box domain-containing protein" evidence="1">
    <location>
        <begin position="34"/>
        <end position="623"/>
    </location>
</feature>
<evidence type="ECO:0000313" key="2">
    <source>
        <dbReference type="EMBL" id="KAF2137822.1"/>
    </source>
</evidence>
<keyword evidence="3" id="KW-1185">Reference proteome</keyword>
<feature type="signal peptide" evidence="1">
    <location>
        <begin position="1"/>
        <end position="33"/>
    </location>
</feature>
<accession>A0A6A6B0W2</accession>